<dbReference type="PROSITE" id="PS51318">
    <property type="entry name" value="TAT"/>
    <property type="match status" value="1"/>
</dbReference>
<proteinExistence type="predicted"/>
<name>M0PGK3_9EURY</name>
<dbReference type="InterPro" id="IPR036691">
    <property type="entry name" value="Endo/exonu/phosph_ase_sf"/>
</dbReference>
<organism evidence="2 3">
    <name type="scientific">Halorubrum kocurii JCM 14978</name>
    <dbReference type="NCBI Taxonomy" id="1230456"/>
    <lineage>
        <taxon>Archaea</taxon>
        <taxon>Methanobacteriati</taxon>
        <taxon>Methanobacteriota</taxon>
        <taxon>Stenosarchaea group</taxon>
        <taxon>Halobacteria</taxon>
        <taxon>Halobacteriales</taxon>
        <taxon>Haloferacaceae</taxon>
        <taxon>Halorubrum</taxon>
    </lineage>
</organism>
<dbReference type="Proteomes" id="UP000011546">
    <property type="component" value="Unassembled WGS sequence"/>
</dbReference>
<keyword evidence="2" id="KW-0378">Hydrolase</keyword>
<dbReference type="EMBL" id="AOJH01000023">
    <property type="protein sequence ID" value="EMA67905.1"/>
    <property type="molecule type" value="Genomic_DNA"/>
</dbReference>
<evidence type="ECO:0000313" key="2">
    <source>
        <dbReference type="EMBL" id="EMA67905.1"/>
    </source>
</evidence>
<keyword evidence="3" id="KW-1185">Reference proteome</keyword>
<dbReference type="InterPro" id="IPR005135">
    <property type="entry name" value="Endo/exonuclease/phosphatase"/>
</dbReference>
<dbReference type="GO" id="GO:0004519">
    <property type="term" value="F:endonuclease activity"/>
    <property type="evidence" value="ECO:0007669"/>
    <property type="project" value="UniProtKB-KW"/>
</dbReference>
<dbReference type="AlphaFoldDB" id="M0PGK3"/>
<dbReference type="PATRIC" id="fig|1230456.3.peg.548"/>
<reference evidence="2 3" key="1">
    <citation type="journal article" date="2014" name="PLoS Genet.">
        <title>Phylogenetically driven sequencing of extremely halophilic archaea reveals strategies for static and dynamic osmo-response.</title>
        <authorList>
            <person name="Becker E.A."/>
            <person name="Seitzer P.M."/>
            <person name="Tritt A."/>
            <person name="Larsen D."/>
            <person name="Krusor M."/>
            <person name="Yao A.I."/>
            <person name="Wu D."/>
            <person name="Madern D."/>
            <person name="Eisen J.A."/>
            <person name="Darling A.E."/>
            <person name="Facciotti M.T."/>
        </authorList>
    </citation>
    <scope>NUCLEOTIDE SEQUENCE [LARGE SCALE GENOMIC DNA]</scope>
    <source>
        <strain evidence="2 3">JCM 14978</strain>
    </source>
</reference>
<dbReference type="RefSeq" id="WP_008847336.1">
    <property type="nucleotide sequence ID" value="NZ_AOJH01000023.1"/>
</dbReference>
<evidence type="ECO:0000259" key="1">
    <source>
        <dbReference type="Pfam" id="PF03372"/>
    </source>
</evidence>
<sequence>MVNHTSRRSVLKAIGAAATVPSIVGTAAGKGRGNAPTPRYAAFNVENFETDQVQETGDKQAEAAARVIQEVDPDVLVVNELANNIQEATAEDLDGDGEKEKDVPTDQTNIEAFVDNYLSESQGKNLEGIEYEHTLQPESNTGLLPEDDYDFNKDGVAGNRPGDAFGFGFYPGQYAFAIASKYPFDKDEIRSFQEFLWADMPGNLIPLAEDDGVVTEPGDDETAIYLNEDEGDLGAFRLSSKTHIDVPFDVDGETVHGLFSHPTPTGFDGVNNFNGRWNHDENRFWADYVAGADYIYDDSGTEGGLADDASYVLLGDMNAGPGDEPLDPATEFFIENDDFNSRSLPTSPGGAQKGDPYATADFGDFGIAQVDWVLPSPDLSLRSSSVVWPSSNANKRGLGDDVTGASDHRLVWADIAAK</sequence>
<evidence type="ECO:0000313" key="3">
    <source>
        <dbReference type="Proteomes" id="UP000011546"/>
    </source>
</evidence>
<keyword evidence="2" id="KW-0255">Endonuclease</keyword>
<dbReference type="InterPro" id="IPR006311">
    <property type="entry name" value="TAT_signal"/>
</dbReference>
<accession>M0PGK3</accession>
<keyword evidence="2" id="KW-0540">Nuclease</keyword>
<keyword evidence="2" id="KW-0269">Exonuclease</keyword>
<comment type="caution">
    <text evidence="2">The sequence shown here is derived from an EMBL/GenBank/DDBJ whole genome shotgun (WGS) entry which is preliminary data.</text>
</comment>
<dbReference type="SUPFAM" id="SSF56219">
    <property type="entry name" value="DNase I-like"/>
    <property type="match status" value="1"/>
</dbReference>
<dbReference type="GO" id="GO:0004527">
    <property type="term" value="F:exonuclease activity"/>
    <property type="evidence" value="ECO:0007669"/>
    <property type="project" value="UniProtKB-KW"/>
</dbReference>
<dbReference type="STRING" id="1230456.C468_02871"/>
<gene>
    <name evidence="2" type="ORF">C468_02871</name>
</gene>
<dbReference type="Gene3D" id="3.60.10.10">
    <property type="entry name" value="Endonuclease/exonuclease/phosphatase"/>
    <property type="match status" value="1"/>
</dbReference>
<dbReference type="Pfam" id="PF03372">
    <property type="entry name" value="Exo_endo_phos"/>
    <property type="match status" value="1"/>
</dbReference>
<protein>
    <submittedName>
        <fullName evidence="2">Endonuclease/exonuclease/phosphatase family protein</fullName>
    </submittedName>
</protein>
<feature type="domain" description="Endonuclease/exonuclease/phosphatase" evidence="1">
    <location>
        <begin position="42"/>
        <end position="408"/>
    </location>
</feature>